<reference evidence="1 2" key="2">
    <citation type="submission" date="2014-05" db="EMBL/GenBank/DDBJ databases">
        <title>Genome sequence of the 3-chlorobenzoate degrading bacterium Pseudomonas knackmussii B13 shows multiple evidence for horizontal gene transfer.</title>
        <authorList>
            <person name="Miyazaki R."/>
            <person name="Bertelli C."/>
            <person name="Falquet L."/>
            <person name="Robinson-Rechavi M."/>
            <person name="Gharib W."/>
            <person name="Roy S."/>
            <person name="Van der Meer J.R."/>
        </authorList>
    </citation>
    <scope>NUCLEOTIDE SEQUENCE [LARGE SCALE GENOMIC DNA]</scope>
    <source>
        <strain evidence="1 2">B13</strain>
    </source>
</reference>
<reference evidence="1 2" key="1">
    <citation type="submission" date="2013-03" db="EMBL/GenBank/DDBJ databases">
        <authorList>
            <person name="Linke B."/>
        </authorList>
    </citation>
    <scope>NUCLEOTIDE SEQUENCE [LARGE SCALE GENOMIC DNA]</scope>
    <source>
        <strain evidence="1 2">B13</strain>
    </source>
</reference>
<gene>
    <name evidence="1" type="ORF">PKB_1263</name>
</gene>
<accession>A0A024HDV5</accession>
<keyword evidence="2" id="KW-1185">Reference proteome</keyword>
<dbReference type="EMBL" id="HG322950">
    <property type="protein sequence ID" value="CDF82628.1"/>
    <property type="molecule type" value="Genomic_DNA"/>
</dbReference>
<dbReference type="Proteomes" id="UP000025241">
    <property type="component" value="Chromosome I"/>
</dbReference>
<dbReference type="PATRIC" id="fig|1301098.3.peg.1271"/>
<dbReference type="AlphaFoldDB" id="A0A024HDV5"/>
<dbReference type="KEGG" id="pkc:PKB_1263"/>
<protein>
    <submittedName>
        <fullName evidence="1">Uncharacterized protein</fullName>
    </submittedName>
</protein>
<name>A0A024HDV5_PSEKB</name>
<proteinExistence type="predicted"/>
<organism evidence="1 2">
    <name type="scientific">Pseudomonas knackmussii (strain DSM 6978 / CCUG 54928 / LMG 23759 / B13)</name>
    <dbReference type="NCBI Taxonomy" id="1301098"/>
    <lineage>
        <taxon>Bacteria</taxon>
        <taxon>Pseudomonadati</taxon>
        <taxon>Pseudomonadota</taxon>
        <taxon>Gammaproteobacteria</taxon>
        <taxon>Pseudomonadales</taxon>
        <taxon>Pseudomonadaceae</taxon>
        <taxon>Pseudomonas</taxon>
    </lineage>
</organism>
<sequence length="196" mass="21274">MSQVFTLSDQSLALMTEQLNFSGAFNHTCRSAYSRHQIQLKMKVERAVAETAVTIIMGGEKHSITLTTGAAGNSRTLADFVEAIANGRVDSAEPEPPRLQLVQSEPESALDTAQQTAVALLTRKGGHLQLDVGLEHPIHVAVHRTYTCEGITVITSIGERKPRTACWTARGDHQEVTKRLLQSIEHLVALATPKAA</sequence>
<dbReference type="OrthoDB" id="7010376at2"/>
<dbReference type="HOGENOM" id="CLU_1401404_0_0_6"/>
<evidence type="ECO:0000313" key="1">
    <source>
        <dbReference type="EMBL" id="CDF82628.1"/>
    </source>
</evidence>
<evidence type="ECO:0000313" key="2">
    <source>
        <dbReference type="Proteomes" id="UP000025241"/>
    </source>
</evidence>
<dbReference type="STRING" id="1301098.PKB_1263"/>
<dbReference type="RefSeq" id="WP_043249963.1">
    <property type="nucleotide sequence ID" value="NZ_HG322950.1"/>
</dbReference>